<evidence type="ECO:0000259" key="2">
    <source>
        <dbReference type="Pfam" id="PF13827"/>
    </source>
</evidence>
<organism evidence="3 4">
    <name type="scientific">Xanthomonas hortorum pv. pelargonii</name>
    <dbReference type="NCBI Taxonomy" id="453602"/>
    <lineage>
        <taxon>Bacteria</taxon>
        <taxon>Pseudomonadati</taxon>
        <taxon>Pseudomonadota</taxon>
        <taxon>Gammaproteobacteria</taxon>
        <taxon>Lysobacterales</taxon>
        <taxon>Lysobacteraceae</taxon>
        <taxon>Xanthomonas</taxon>
    </lineage>
</organism>
<reference evidence="4" key="1">
    <citation type="journal article" date="2020" name="Syst. Appl. Microbiol.">
        <title>Clarifying the taxonomy of the causal agent of bacterial leaf spot of lettuce through a polyphasic approach reveals that Xanthomonas cynarae Trebaol et al. 2000 emend. Timilsina et al. 2019 is a later heterotypic synonym of Xanthomonas hortorum Vauterin et al. 1995.</title>
        <authorList>
            <person name="Moriniere L."/>
            <person name="Burlet A."/>
            <person name="Rosenthal E.R."/>
            <person name="Nesme X."/>
            <person name="Portier P."/>
            <person name="Bull C.T."/>
            <person name="Lavire C."/>
            <person name="Fischer-Le Saux M."/>
            <person name="Bertolla F."/>
        </authorList>
    </citation>
    <scope>NUCLEOTIDE SEQUENCE [LARGE SCALE GENOMIC DNA]</scope>
    <source>
        <strain evidence="4">CFBP2533</strain>
    </source>
</reference>
<keyword evidence="1" id="KW-0732">Signal</keyword>
<sequence length="174" mass="18374">MRFSCFFIFALALHADFSYAEGGCPAGQYPIGGQGAIACAPMPQGEVAPARPRPIGKWIKTWGAIAMGSINSVINYGVSSGKLSKSAAKEEALTQCSSHGETNCEVRLTYENQCAAISTPEINGKPSGTIHFSGSATIDAASADASSQCRKNNPPPAQCRIIYSNCTEQVFQNF</sequence>
<name>A0AAW9ZXQ9_9XANT</name>
<dbReference type="Proteomes" id="UP000548771">
    <property type="component" value="Unassembled WGS sequence"/>
</dbReference>
<dbReference type="InterPro" id="IPR025240">
    <property type="entry name" value="DUF4189"/>
</dbReference>
<dbReference type="Pfam" id="PF13827">
    <property type="entry name" value="DUF4189"/>
    <property type="match status" value="1"/>
</dbReference>
<feature type="domain" description="DUF4189" evidence="2">
    <location>
        <begin position="62"/>
        <end position="166"/>
    </location>
</feature>
<proteinExistence type="predicted"/>
<evidence type="ECO:0000313" key="3">
    <source>
        <dbReference type="EMBL" id="NMI24566.1"/>
    </source>
</evidence>
<feature type="chain" id="PRO_5043790980" evidence="1">
    <location>
        <begin position="21"/>
        <end position="174"/>
    </location>
</feature>
<protein>
    <submittedName>
        <fullName evidence="3">DUF4189 domain-containing protein</fullName>
    </submittedName>
</protein>
<dbReference type="EMBL" id="SMDX01000072">
    <property type="protein sequence ID" value="NMI24566.1"/>
    <property type="molecule type" value="Genomic_DNA"/>
</dbReference>
<comment type="caution">
    <text evidence="3">The sequence shown here is derived from an EMBL/GenBank/DDBJ whole genome shotgun (WGS) entry which is preliminary data.</text>
</comment>
<gene>
    <name evidence="3" type="ORF">E1J24_22825</name>
</gene>
<feature type="signal peptide" evidence="1">
    <location>
        <begin position="1"/>
        <end position="20"/>
    </location>
</feature>
<dbReference type="RefSeq" id="WP_168960135.1">
    <property type="nucleotide sequence ID" value="NZ_CP103845.1"/>
</dbReference>
<evidence type="ECO:0000256" key="1">
    <source>
        <dbReference type="SAM" id="SignalP"/>
    </source>
</evidence>
<evidence type="ECO:0000313" key="4">
    <source>
        <dbReference type="Proteomes" id="UP000548771"/>
    </source>
</evidence>
<accession>A0AAW9ZXQ9</accession>
<dbReference type="AlphaFoldDB" id="A0AAW9ZXQ9"/>